<evidence type="ECO:0000259" key="1">
    <source>
        <dbReference type="Pfam" id="PF08770"/>
    </source>
</evidence>
<organism evidence="2 3">
    <name type="scientific">Rhodosalinus halophilus</name>
    <dbReference type="NCBI Taxonomy" id="2259333"/>
    <lineage>
        <taxon>Bacteria</taxon>
        <taxon>Pseudomonadati</taxon>
        <taxon>Pseudomonadota</taxon>
        <taxon>Alphaproteobacteria</taxon>
        <taxon>Rhodobacterales</taxon>
        <taxon>Paracoccaceae</taxon>
        <taxon>Rhodosalinus</taxon>
    </lineage>
</organism>
<dbReference type="SUPFAM" id="SSF81296">
    <property type="entry name" value="E set domains"/>
    <property type="match status" value="1"/>
</dbReference>
<comment type="caution">
    <text evidence="2">The sequence shown here is derived from an EMBL/GenBank/DDBJ whole genome shotgun (WGS) entry which is preliminary data.</text>
</comment>
<dbReference type="AlphaFoldDB" id="A0A365U3Y0"/>
<reference evidence="2 3" key="1">
    <citation type="submission" date="2018-07" db="EMBL/GenBank/DDBJ databases">
        <title>Rhodosalinus sp. strain E84T genomic sequence and assembly.</title>
        <authorList>
            <person name="Liu Z.-W."/>
            <person name="Lu D.-C."/>
        </authorList>
    </citation>
    <scope>NUCLEOTIDE SEQUENCE [LARGE SCALE GENOMIC DNA]</scope>
    <source>
        <strain evidence="2 3">E84</strain>
    </source>
</reference>
<accession>A0A365U3Y0</accession>
<keyword evidence="3" id="KW-1185">Reference proteome</keyword>
<gene>
    <name evidence="2" type="primary">soxZ</name>
    <name evidence="2" type="ORF">DRV85_17965</name>
</gene>
<name>A0A365U3Y0_9RHOB</name>
<dbReference type="EMBL" id="QNTQ01000028">
    <property type="protein sequence ID" value="RBI82777.1"/>
    <property type="molecule type" value="Genomic_DNA"/>
</dbReference>
<evidence type="ECO:0000313" key="2">
    <source>
        <dbReference type="EMBL" id="RBI82777.1"/>
    </source>
</evidence>
<feature type="domain" description="Sulphur oxidation protein SoxZ" evidence="1">
    <location>
        <begin position="10"/>
        <end position="104"/>
    </location>
</feature>
<dbReference type="Gene3D" id="2.60.40.10">
    <property type="entry name" value="Immunoglobulins"/>
    <property type="match status" value="1"/>
</dbReference>
<sequence>MAENVKARVRAPRSASAGEVATIKTLISHPMESGQRKDSQGNTIPRSIIHRFTCDFNGENVIDVKMEPAISTNPYFEFEAKIPEAGEFKFTWYDDDGSVYEESATVEVS</sequence>
<protein>
    <submittedName>
        <fullName evidence="2">Thiosulfate oxidation carrier complex protein SoxZ</fullName>
    </submittedName>
</protein>
<dbReference type="InterPro" id="IPR030995">
    <property type="entry name" value="SoxZ"/>
</dbReference>
<dbReference type="NCBIfam" id="TIGR04490">
    <property type="entry name" value="SoxZ_true"/>
    <property type="match status" value="1"/>
</dbReference>
<dbReference type="Proteomes" id="UP000253370">
    <property type="component" value="Unassembled WGS sequence"/>
</dbReference>
<dbReference type="RefSeq" id="WP_113290855.1">
    <property type="nucleotide sequence ID" value="NZ_QNTQ01000028.1"/>
</dbReference>
<dbReference type="InterPro" id="IPR013783">
    <property type="entry name" value="Ig-like_fold"/>
</dbReference>
<proteinExistence type="predicted"/>
<dbReference type="InterPro" id="IPR014880">
    <property type="entry name" value="SoxZ_dom"/>
</dbReference>
<dbReference type="Pfam" id="PF08770">
    <property type="entry name" value="SoxZ"/>
    <property type="match status" value="1"/>
</dbReference>
<dbReference type="OrthoDB" id="9795530at2"/>
<dbReference type="InterPro" id="IPR014756">
    <property type="entry name" value="Ig_E-set"/>
</dbReference>
<evidence type="ECO:0000313" key="3">
    <source>
        <dbReference type="Proteomes" id="UP000253370"/>
    </source>
</evidence>